<evidence type="ECO:0000313" key="4">
    <source>
        <dbReference type="Proteomes" id="UP001149163"/>
    </source>
</evidence>
<dbReference type="PROSITE" id="PS50010">
    <property type="entry name" value="DH_2"/>
    <property type="match status" value="1"/>
</dbReference>
<evidence type="ECO:0000313" key="3">
    <source>
        <dbReference type="EMBL" id="KAJ5174289.1"/>
    </source>
</evidence>
<dbReference type="InterPro" id="IPR051092">
    <property type="entry name" value="FYVE_RhoGEF_PH"/>
</dbReference>
<reference evidence="3" key="1">
    <citation type="submission" date="2022-11" db="EMBL/GenBank/DDBJ databases">
        <authorList>
            <person name="Petersen C."/>
        </authorList>
    </citation>
    <scope>NUCLEOTIDE SEQUENCE</scope>
    <source>
        <strain evidence="3">IBT 26290</strain>
    </source>
</reference>
<evidence type="ECO:0000259" key="2">
    <source>
        <dbReference type="PROSITE" id="PS50010"/>
    </source>
</evidence>
<evidence type="ECO:0000256" key="1">
    <source>
        <dbReference type="SAM" id="MobiDB-lite"/>
    </source>
</evidence>
<protein>
    <recommendedName>
        <fullName evidence="2">DH domain-containing protein</fullName>
    </recommendedName>
</protein>
<keyword evidence="4" id="KW-1185">Reference proteome</keyword>
<proteinExistence type="predicted"/>
<feature type="compositionally biased region" description="Basic and acidic residues" evidence="1">
    <location>
        <begin position="710"/>
        <end position="743"/>
    </location>
</feature>
<dbReference type="GO" id="GO:0005085">
    <property type="term" value="F:guanyl-nucleotide exchange factor activity"/>
    <property type="evidence" value="ECO:0007669"/>
    <property type="project" value="InterPro"/>
</dbReference>
<dbReference type="Pfam" id="PF00621">
    <property type="entry name" value="RhoGEF"/>
    <property type="match status" value="1"/>
</dbReference>
<dbReference type="Proteomes" id="UP001149163">
    <property type="component" value="Unassembled WGS sequence"/>
</dbReference>
<dbReference type="GO" id="GO:0005737">
    <property type="term" value="C:cytoplasm"/>
    <property type="evidence" value="ECO:0007669"/>
    <property type="project" value="TreeGrafter"/>
</dbReference>
<dbReference type="RefSeq" id="XP_056545897.1">
    <property type="nucleotide sequence ID" value="XM_056682291.1"/>
</dbReference>
<feature type="compositionally biased region" description="Polar residues" evidence="1">
    <location>
        <begin position="745"/>
        <end position="761"/>
    </location>
</feature>
<dbReference type="AlphaFoldDB" id="A0A9W9LSP3"/>
<gene>
    <name evidence="3" type="ORF">N7482_000166</name>
</gene>
<dbReference type="Gene3D" id="1.20.900.10">
    <property type="entry name" value="Dbl homology (DH) domain"/>
    <property type="match status" value="1"/>
</dbReference>
<dbReference type="InterPro" id="IPR000219">
    <property type="entry name" value="DH_dom"/>
</dbReference>
<dbReference type="GeneID" id="81421467"/>
<feature type="region of interest" description="Disordered" evidence="1">
    <location>
        <begin position="613"/>
        <end position="632"/>
    </location>
</feature>
<dbReference type="PANTHER" id="PTHR12673">
    <property type="entry name" value="FACIOGENITAL DYSPLASIA PROTEIN"/>
    <property type="match status" value="1"/>
</dbReference>
<feature type="domain" description="DH" evidence="2">
    <location>
        <begin position="156"/>
        <end position="399"/>
    </location>
</feature>
<feature type="compositionally biased region" description="Basic and acidic residues" evidence="1">
    <location>
        <begin position="145"/>
        <end position="154"/>
    </location>
</feature>
<comment type="caution">
    <text evidence="3">The sequence shown here is derived from an EMBL/GenBank/DDBJ whole genome shotgun (WGS) entry which is preliminary data.</text>
</comment>
<dbReference type="OrthoDB" id="8059989at2759"/>
<organism evidence="3 4">
    <name type="scientific">Penicillium canariense</name>
    <dbReference type="NCBI Taxonomy" id="189055"/>
    <lineage>
        <taxon>Eukaryota</taxon>
        <taxon>Fungi</taxon>
        <taxon>Dikarya</taxon>
        <taxon>Ascomycota</taxon>
        <taxon>Pezizomycotina</taxon>
        <taxon>Eurotiomycetes</taxon>
        <taxon>Eurotiomycetidae</taxon>
        <taxon>Eurotiales</taxon>
        <taxon>Aspergillaceae</taxon>
        <taxon>Penicillium</taxon>
    </lineage>
</organism>
<feature type="region of interest" description="Disordered" evidence="1">
    <location>
        <begin position="693"/>
        <end position="830"/>
    </location>
</feature>
<reference evidence="3" key="2">
    <citation type="journal article" date="2023" name="IMA Fungus">
        <title>Comparative genomic study of the Penicillium genus elucidates a diverse pangenome and 15 lateral gene transfer events.</title>
        <authorList>
            <person name="Petersen C."/>
            <person name="Sorensen T."/>
            <person name="Nielsen M.R."/>
            <person name="Sondergaard T.E."/>
            <person name="Sorensen J.L."/>
            <person name="Fitzpatrick D.A."/>
            <person name="Frisvad J.C."/>
            <person name="Nielsen K.L."/>
        </authorList>
    </citation>
    <scope>NUCLEOTIDE SEQUENCE</scope>
    <source>
        <strain evidence="3">IBT 26290</strain>
    </source>
</reference>
<dbReference type="SMART" id="SM00325">
    <property type="entry name" value="RhoGEF"/>
    <property type="match status" value="1"/>
</dbReference>
<dbReference type="InterPro" id="IPR035899">
    <property type="entry name" value="DBL_dom_sf"/>
</dbReference>
<feature type="compositionally biased region" description="Basic and acidic residues" evidence="1">
    <location>
        <begin position="1"/>
        <end position="15"/>
    </location>
</feature>
<feature type="compositionally biased region" description="Polar residues" evidence="1">
    <location>
        <begin position="91"/>
        <end position="129"/>
    </location>
</feature>
<sequence length="830" mass="93318">MDHTDVDAFNDKTDEPPMESETEQLLAEKEEELLPLRQTTSHPFQKWMDSFRVRTRVPSTTPERYVESWSDSSPPNFSQHNLAARRDSLRSGHSSQLGTVKTTTVSITSRSFGRSRGATQSTTGKSSVSDTRDSGDSSRPTSSQHADEQADMRANKRRQVLREMLATEADYVLGLKALTEVLSMFNTRPQIYHNIQNIRKIHEHFLIQLQTISPMSSPQVPIGVSDVSRGLSMRLGGIDLPGLKGMQNRSLRARNLKATMNQRLKAIQAEPLEALKVACAVEKLSLSFFAYEEFCSNYDLFTQDLAILRRSVPNWATYDQGIEALSKSVASVESRKHEDNKSMTMSDLMIKPIQRLCKYPLLLQDLLRHTPVGDCPSSHDGIRQILESLRILVVRINSATGNPVKKDRIQKTILLQGRIEFSDSYTLQDVYQDLGPLTLCGVLHVTYQTPGHTTGEFMACVLFNCYIVLARELDDFRRLEVMACIYLDDLKEETLQNGHGLFCYGCPFSWKFQFQRQEENYEFVLSASCATEERLWKTETLKCSAALAGMAKPGGSWDPRKYTILKLPLVPLGRVQYAVASLARRSSMDSTAVTRKAKVQHVVIKKTHFPHTLEETTSPSPEGEIERPKTTAARGSLTVTARRVDRIRLERLISDVYTRDVLPLPGMVLGRGDLFRRGSIMQRLSLHATFTKRSRSVSTVHSGPVLTDAHSIDRHSREGRELVPTHDGCADHRSSTEPDRESPKTPMSTLGRSRTLRFQNTPKRASESASSPRSEKRLSQESSSGTSPLRKKWTSPISLLSALSPKNLMRPRPNMGQGNGQEGEEDRQLL</sequence>
<accession>A0A9W9LSP3</accession>
<dbReference type="PANTHER" id="PTHR12673:SF159">
    <property type="entry name" value="LD03170P"/>
    <property type="match status" value="1"/>
</dbReference>
<feature type="region of interest" description="Disordered" evidence="1">
    <location>
        <begin position="85"/>
        <end position="154"/>
    </location>
</feature>
<name>A0A9W9LSP3_9EURO</name>
<feature type="region of interest" description="Disordered" evidence="1">
    <location>
        <begin position="1"/>
        <end position="24"/>
    </location>
</feature>
<dbReference type="EMBL" id="JAPQKN010000001">
    <property type="protein sequence ID" value="KAJ5174289.1"/>
    <property type="molecule type" value="Genomic_DNA"/>
</dbReference>
<dbReference type="SUPFAM" id="SSF48065">
    <property type="entry name" value="DBL homology domain (DH-domain)"/>
    <property type="match status" value="1"/>
</dbReference>